<accession>A0A816L3S1</accession>
<feature type="region of interest" description="Disordered" evidence="1">
    <location>
        <begin position="1"/>
        <end position="22"/>
    </location>
</feature>
<protein>
    <submittedName>
        <fullName evidence="2">(rape) hypothetical protein</fullName>
    </submittedName>
</protein>
<proteinExistence type="predicted"/>
<name>A0A816L3S1_BRANA</name>
<evidence type="ECO:0000256" key="1">
    <source>
        <dbReference type="SAM" id="MobiDB-lite"/>
    </source>
</evidence>
<gene>
    <name evidence="2" type="ORF">DARMORV10_C05P39060.1</name>
</gene>
<dbReference type="EMBL" id="HG994369">
    <property type="protein sequence ID" value="CAF1930688.1"/>
    <property type="molecule type" value="Genomic_DNA"/>
</dbReference>
<reference evidence="2" key="1">
    <citation type="submission" date="2021-01" db="EMBL/GenBank/DDBJ databases">
        <authorList>
            <consortium name="Genoscope - CEA"/>
            <person name="William W."/>
        </authorList>
    </citation>
    <scope>NUCLEOTIDE SEQUENCE</scope>
</reference>
<dbReference type="Proteomes" id="UP001295469">
    <property type="component" value="Chromosome C05"/>
</dbReference>
<sequence>MGCPQDPGEQRRRQEGVTKLKSHYLNRKKEKSTSASFYYFFLFPKI</sequence>
<evidence type="ECO:0000313" key="2">
    <source>
        <dbReference type="EMBL" id="CAF1930688.1"/>
    </source>
</evidence>
<feature type="compositionally biased region" description="Basic and acidic residues" evidence="1">
    <location>
        <begin position="8"/>
        <end position="18"/>
    </location>
</feature>
<dbReference type="AlphaFoldDB" id="A0A816L3S1"/>
<organism evidence="2">
    <name type="scientific">Brassica napus</name>
    <name type="common">Rape</name>
    <dbReference type="NCBI Taxonomy" id="3708"/>
    <lineage>
        <taxon>Eukaryota</taxon>
        <taxon>Viridiplantae</taxon>
        <taxon>Streptophyta</taxon>
        <taxon>Embryophyta</taxon>
        <taxon>Tracheophyta</taxon>
        <taxon>Spermatophyta</taxon>
        <taxon>Magnoliopsida</taxon>
        <taxon>eudicotyledons</taxon>
        <taxon>Gunneridae</taxon>
        <taxon>Pentapetalae</taxon>
        <taxon>rosids</taxon>
        <taxon>malvids</taxon>
        <taxon>Brassicales</taxon>
        <taxon>Brassicaceae</taxon>
        <taxon>Brassiceae</taxon>
        <taxon>Brassica</taxon>
    </lineage>
</organism>